<evidence type="ECO:0000313" key="1">
    <source>
        <dbReference type="EMBL" id="SHG84416.1"/>
    </source>
</evidence>
<dbReference type="Proteomes" id="UP000184212">
    <property type="component" value="Unassembled WGS sequence"/>
</dbReference>
<protein>
    <submittedName>
        <fullName evidence="1">Uncharacterized protein</fullName>
    </submittedName>
</protein>
<evidence type="ECO:0000313" key="2">
    <source>
        <dbReference type="Proteomes" id="UP000184212"/>
    </source>
</evidence>
<dbReference type="AlphaFoldDB" id="A0A1M5N4B5"/>
<name>A0A1M5N4B5_9BACT</name>
<gene>
    <name evidence="1" type="ORF">SAMN04488109_2101</name>
</gene>
<dbReference type="RefSeq" id="WP_073133427.1">
    <property type="nucleotide sequence ID" value="NZ_FQWQ01000001.1"/>
</dbReference>
<dbReference type="OrthoDB" id="9825198at2"/>
<reference evidence="1 2" key="1">
    <citation type="submission" date="2016-11" db="EMBL/GenBank/DDBJ databases">
        <authorList>
            <person name="Jaros S."/>
            <person name="Januszkiewicz K."/>
            <person name="Wedrychowicz H."/>
        </authorList>
    </citation>
    <scope>NUCLEOTIDE SEQUENCE [LARGE SCALE GENOMIC DNA]</scope>
    <source>
        <strain evidence="1 2">DSM 24574</strain>
    </source>
</reference>
<accession>A0A1M5N4B5</accession>
<organism evidence="1 2">
    <name type="scientific">Chryseolinea serpens</name>
    <dbReference type="NCBI Taxonomy" id="947013"/>
    <lineage>
        <taxon>Bacteria</taxon>
        <taxon>Pseudomonadati</taxon>
        <taxon>Bacteroidota</taxon>
        <taxon>Cytophagia</taxon>
        <taxon>Cytophagales</taxon>
        <taxon>Fulvivirgaceae</taxon>
        <taxon>Chryseolinea</taxon>
    </lineage>
</organism>
<dbReference type="EMBL" id="FQWQ01000001">
    <property type="protein sequence ID" value="SHG84416.1"/>
    <property type="molecule type" value="Genomic_DNA"/>
</dbReference>
<dbReference type="PROSITE" id="PS51257">
    <property type="entry name" value="PROKAR_LIPOPROTEIN"/>
    <property type="match status" value="1"/>
</dbReference>
<keyword evidence="2" id="KW-1185">Reference proteome</keyword>
<proteinExistence type="predicted"/>
<sequence>MPFIILRTACRVIITASYIFVLSMAGCKKDDDTKANVFNFDGQTRGLRSAFLLYSPSPEVSPGSGTPYYQNVFMLLSAGLTTDGHTMTGQGNAIALSVYGATQDLDIGTYTFTRTESRAEAFAILAGHVQLDNTDPSASSPGPQVFSFAAGQMIVARSGGDYTIDIAGTVEGKILKAHFTGMMTILQKN</sequence>